<evidence type="ECO:0000313" key="1">
    <source>
        <dbReference type="EMBL" id="UTC29724.1"/>
    </source>
</evidence>
<protein>
    <submittedName>
        <fullName evidence="1">Uncharacterized protein</fullName>
    </submittedName>
</protein>
<organism evidence="1 2">
    <name type="scientific">Brevundimonas phage vB_BgoS-Bajun</name>
    <dbReference type="NCBI Taxonomy" id="2948594"/>
    <lineage>
        <taxon>Viruses</taxon>
        <taxon>Duplodnaviria</taxon>
        <taxon>Heunggongvirae</taxon>
        <taxon>Uroviricota</taxon>
        <taxon>Caudoviricetes</taxon>
        <taxon>Dolichocephalovirinae</taxon>
    </lineage>
</organism>
<name>A0A9E7N4Q0_9CAUD</name>
<evidence type="ECO:0000313" key="2">
    <source>
        <dbReference type="Proteomes" id="UP001057427"/>
    </source>
</evidence>
<gene>
    <name evidence="1" type="ORF">BAJUN_00940</name>
</gene>
<dbReference type="EMBL" id="ON529858">
    <property type="protein sequence ID" value="UTC29724.1"/>
    <property type="molecule type" value="Genomic_DNA"/>
</dbReference>
<sequence length="56" mass="6266">MKTRIILEIEVDADALEVEAYAGLGLREIKSDLYRVLAEPFGSEDVSKVTLKMEPI</sequence>
<dbReference type="Proteomes" id="UP001057427">
    <property type="component" value="Segment"/>
</dbReference>
<accession>A0A9E7N4Q0</accession>
<reference evidence="1" key="1">
    <citation type="submission" date="2022-05" db="EMBL/GenBank/DDBJ databases">
        <authorList>
            <person name="Friedrich I."/>
            <person name="Poehlein A."/>
            <person name="Schneider D."/>
            <person name="Hertel R."/>
            <person name="Daniel R."/>
        </authorList>
    </citation>
    <scope>NUCLEOTIDE SEQUENCE</scope>
</reference>
<keyword evidence="2" id="KW-1185">Reference proteome</keyword>
<proteinExistence type="predicted"/>